<dbReference type="SUPFAM" id="SSF52540">
    <property type="entry name" value="P-loop containing nucleoside triphosphate hydrolases"/>
    <property type="match status" value="1"/>
</dbReference>
<evidence type="ECO:0000313" key="6">
    <source>
        <dbReference type="EMBL" id="SSA43277.1"/>
    </source>
</evidence>
<dbReference type="InterPro" id="IPR027417">
    <property type="entry name" value="P-loop_NTPase"/>
</dbReference>
<dbReference type="GO" id="GO:0016887">
    <property type="term" value="F:ATP hydrolysis activity"/>
    <property type="evidence" value="ECO:0007669"/>
    <property type="project" value="InterPro"/>
</dbReference>
<dbReference type="FunFam" id="3.40.50.300:FF:000134">
    <property type="entry name" value="Iron-enterobactin ABC transporter ATP-binding protein"/>
    <property type="match status" value="1"/>
</dbReference>
<comment type="similarity">
    <text evidence="1">Belongs to the ABC transporter superfamily.</text>
</comment>
<protein>
    <submittedName>
        <fullName evidence="6">Manganese/zinc/iron transport system ATP- binding protein</fullName>
    </submittedName>
</protein>
<dbReference type="Pfam" id="PF00005">
    <property type="entry name" value="ABC_tran"/>
    <property type="match status" value="1"/>
</dbReference>
<reference evidence="6 7" key="1">
    <citation type="submission" date="2016-10" db="EMBL/GenBank/DDBJ databases">
        <authorList>
            <person name="Cai Z."/>
        </authorList>
    </citation>
    <scope>NUCLEOTIDE SEQUENCE [LARGE SCALE GENOMIC DNA]</scope>
    <source>
        <strain evidence="6 7">CGMCC 1.10826</strain>
    </source>
</reference>
<dbReference type="PANTHER" id="PTHR42734">
    <property type="entry name" value="METAL TRANSPORT SYSTEM ATP-BINDING PROTEIN TM_0124-RELATED"/>
    <property type="match status" value="1"/>
</dbReference>
<evidence type="ECO:0000256" key="2">
    <source>
        <dbReference type="ARBA" id="ARBA00022448"/>
    </source>
</evidence>
<dbReference type="PANTHER" id="PTHR42734:SF5">
    <property type="entry name" value="IRON TRANSPORT SYSTEM ATP-BINDING PROTEIN HI_0361-RELATED"/>
    <property type="match status" value="1"/>
</dbReference>
<dbReference type="EMBL" id="UETB01000008">
    <property type="protein sequence ID" value="SSA43277.1"/>
    <property type="molecule type" value="Genomic_DNA"/>
</dbReference>
<keyword evidence="2" id="KW-0813">Transport</keyword>
<dbReference type="Gene3D" id="3.40.50.300">
    <property type="entry name" value="P-loop containing nucleotide triphosphate hydrolases"/>
    <property type="match status" value="1"/>
</dbReference>
<dbReference type="CDD" id="cd03235">
    <property type="entry name" value="ABC_Metallic_Cations"/>
    <property type="match status" value="1"/>
</dbReference>
<dbReference type="SMART" id="SM00382">
    <property type="entry name" value="AAA"/>
    <property type="match status" value="1"/>
</dbReference>
<feature type="domain" description="ABC transporter" evidence="5">
    <location>
        <begin position="5"/>
        <end position="237"/>
    </location>
</feature>
<dbReference type="InterPro" id="IPR017871">
    <property type="entry name" value="ABC_transporter-like_CS"/>
</dbReference>
<dbReference type="Proteomes" id="UP000250222">
    <property type="component" value="Unassembled WGS sequence"/>
</dbReference>
<keyword evidence="3" id="KW-0547">Nucleotide-binding</keyword>
<dbReference type="InterPro" id="IPR003439">
    <property type="entry name" value="ABC_transporter-like_ATP-bd"/>
</dbReference>
<dbReference type="RefSeq" id="WP_110852762.1">
    <property type="nucleotide sequence ID" value="NZ_QKLZ01000008.1"/>
</dbReference>
<evidence type="ECO:0000256" key="1">
    <source>
        <dbReference type="ARBA" id="ARBA00005417"/>
    </source>
</evidence>
<keyword evidence="7" id="KW-1185">Reference proteome</keyword>
<accession>A0A2Y9ALQ5</accession>
<sequence>MTAPLSVHGLTAAYRDEPVLWDVSFSVPEGRLVGVVGPNGAGKTTLLKAAMGLVRPVAGAVEIFGQPLERVRREVGYVPQRGSVDWDFPTDARDVVEMGTYGRLGWLRRPGAEERRTAERCLERVGMLDLAGRQIGELSGGQQQRVFLARALAQDARLYLADEPFVGVDYLTERVVVDLLRELRDEGRTVVVVHHDLSTVADYFDTVVLLNRELVAAGPTAEVFTAENIARTYGGAARRAEEMGRDG</sequence>
<dbReference type="InterPro" id="IPR050153">
    <property type="entry name" value="Metal_Ion_Import_ABC"/>
</dbReference>
<dbReference type="AlphaFoldDB" id="A0A2Y9ALQ5"/>
<keyword evidence="4" id="KW-0067">ATP-binding</keyword>
<name>A0A2Y9ALQ5_9MICO</name>
<evidence type="ECO:0000256" key="3">
    <source>
        <dbReference type="ARBA" id="ARBA00022741"/>
    </source>
</evidence>
<evidence type="ECO:0000313" key="7">
    <source>
        <dbReference type="Proteomes" id="UP000250222"/>
    </source>
</evidence>
<gene>
    <name evidence="6" type="ORF">SAMN05216184_10841</name>
</gene>
<organism evidence="6 7">
    <name type="scientific">Georgenia satyanarayanai</name>
    <dbReference type="NCBI Taxonomy" id="860221"/>
    <lineage>
        <taxon>Bacteria</taxon>
        <taxon>Bacillati</taxon>
        <taxon>Actinomycetota</taxon>
        <taxon>Actinomycetes</taxon>
        <taxon>Micrococcales</taxon>
        <taxon>Bogoriellaceae</taxon>
        <taxon>Georgenia</taxon>
    </lineage>
</organism>
<dbReference type="GO" id="GO:0005524">
    <property type="term" value="F:ATP binding"/>
    <property type="evidence" value="ECO:0007669"/>
    <property type="project" value="UniProtKB-KW"/>
</dbReference>
<dbReference type="OrthoDB" id="5296765at2"/>
<evidence type="ECO:0000256" key="4">
    <source>
        <dbReference type="ARBA" id="ARBA00022840"/>
    </source>
</evidence>
<dbReference type="PROSITE" id="PS50893">
    <property type="entry name" value="ABC_TRANSPORTER_2"/>
    <property type="match status" value="1"/>
</dbReference>
<dbReference type="InterPro" id="IPR003593">
    <property type="entry name" value="AAA+_ATPase"/>
</dbReference>
<dbReference type="PROSITE" id="PS00211">
    <property type="entry name" value="ABC_TRANSPORTER_1"/>
    <property type="match status" value="1"/>
</dbReference>
<proteinExistence type="inferred from homology"/>
<evidence type="ECO:0000259" key="5">
    <source>
        <dbReference type="PROSITE" id="PS50893"/>
    </source>
</evidence>